<dbReference type="SUPFAM" id="SSF57701">
    <property type="entry name" value="Zn2/Cys6 DNA-binding domain"/>
    <property type="match status" value="2"/>
</dbReference>
<dbReference type="Proteomes" id="UP000313359">
    <property type="component" value="Unassembled WGS sequence"/>
</dbReference>
<evidence type="ECO:0000256" key="3">
    <source>
        <dbReference type="ARBA" id="ARBA00023015"/>
    </source>
</evidence>
<gene>
    <name evidence="7" type="ORF">L227DRAFT_570003</name>
</gene>
<dbReference type="SMART" id="SM00066">
    <property type="entry name" value="GAL4"/>
    <property type="match status" value="2"/>
</dbReference>
<evidence type="ECO:0000256" key="4">
    <source>
        <dbReference type="ARBA" id="ARBA00023163"/>
    </source>
</evidence>
<evidence type="ECO:0000259" key="6">
    <source>
        <dbReference type="PROSITE" id="PS50048"/>
    </source>
</evidence>
<evidence type="ECO:0000256" key="5">
    <source>
        <dbReference type="ARBA" id="ARBA00023242"/>
    </source>
</evidence>
<dbReference type="InterPro" id="IPR036864">
    <property type="entry name" value="Zn2-C6_fun-type_DNA-bd_sf"/>
</dbReference>
<keyword evidence="3" id="KW-0805">Transcription regulation</keyword>
<dbReference type="EMBL" id="ML122251">
    <property type="protein sequence ID" value="RPD66073.1"/>
    <property type="molecule type" value="Genomic_DNA"/>
</dbReference>
<reference evidence="7" key="1">
    <citation type="journal article" date="2018" name="Genome Biol. Evol.">
        <title>Genomics and development of Lentinus tigrinus, a white-rot wood-decaying mushroom with dimorphic fruiting bodies.</title>
        <authorList>
            <person name="Wu B."/>
            <person name="Xu Z."/>
            <person name="Knudson A."/>
            <person name="Carlson A."/>
            <person name="Chen N."/>
            <person name="Kovaka S."/>
            <person name="LaButti K."/>
            <person name="Lipzen A."/>
            <person name="Pennachio C."/>
            <person name="Riley R."/>
            <person name="Schakwitz W."/>
            <person name="Umezawa K."/>
            <person name="Ohm R.A."/>
            <person name="Grigoriev I.V."/>
            <person name="Nagy L.G."/>
            <person name="Gibbons J."/>
            <person name="Hibbett D."/>
        </authorList>
    </citation>
    <scope>NUCLEOTIDE SEQUENCE [LARGE SCALE GENOMIC DNA]</scope>
    <source>
        <strain evidence="7">ALCF2SS1-6</strain>
    </source>
</reference>
<name>A0A5C2SQE7_9APHY</name>
<keyword evidence="5" id="KW-0539">Nucleus</keyword>
<accession>A0A5C2SQE7</accession>
<dbReference type="Gene3D" id="4.10.240.10">
    <property type="entry name" value="Zn(2)-C6 fungal-type DNA-binding domain"/>
    <property type="match status" value="2"/>
</dbReference>
<feature type="domain" description="Zn(2)-C6 fungal-type" evidence="6">
    <location>
        <begin position="59"/>
        <end position="91"/>
    </location>
</feature>
<dbReference type="STRING" id="1328759.A0A5C2SQE7"/>
<dbReference type="AlphaFoldDB" id="A0A5C2SQE7"/>
<keyword evidence="8" id="KW-1185">Reference proteome</keyword>
<dbReference type="GO" id="GO:0008270">
    <property type="term" value="F:zinc ion binding"/>
    <property type="evidence" value="ECO:0007669"/>
    <property type="project" value="InterPro"/>
</dbReference>
<dbReference type="InterPro" id="IPR001138">
    <property type="entry name" value="Zn2Cys6_DnaBD"/>
</dbReference>
<evidence type="ECO:0000256" key="2">
    <source>
        <dbReference type="ARBA" id="ARBA00022723"/>
    </source>
</evidence>
<dbReference type="GO" id="GO:0005634">
    <property type="term" value="C:nucleus"/>
    <property type="evidence" value="ECO:0007669"/>
    <property type="project" value="UniProtKB-SubCell"/>
</dbReference>
<proteinExistence type="predicted"/>
<sequence>MAPTTQTCSACRGRKVRCDGVQPMCGPCSKARKPIECVYTPATAIASTPKGEYLKKGAACGPCRRKKKKCDAKRPFCSTCKVAGKEKDCLYEENTERTLTEALFMRTHYLEQRLAQYESQVVMAQPQGLPDDILPLTGFSHPDPPIASTSRLSHSGASVHGQGGYDVPLYNLPHAINVLFDCMTVPSPTMDLTLSTPHIPQGLEEFRQTYIEHSRQYGCTLSPEKMEAILAGDVSGTVVHPAFTYVAQLLGCLFWQIERRMNMYTGVEHEQLQLLFGVLDSINPVGELQIRYLLAIYYLFKQQMAEGEEQLVLGADLVRRHNIIFPTSADTFDPLQMQEATPDQAELISALSHLLYLDRCSSFVFHVPTRLDKSLDEALKNVALYYPFFAKTNTTYIRARSLLYLIRVHELVTHWDSINAATPSGMFSAARPAWFNTYWPLLEDITGSTSHIDGEMLKASFYGERERAIALKFSLVIMLSAKAQLHWLVHRTHAESVQRALDTVMEVVSVTKTFKDNDFFLLDPLLGVCWGIVAKIMMEIIRNPPPGMEGEISWAAALKTIDKSTKKLGHEFPFVEESLQVVSDVMRIVEVQ</sequence>
<feature type="domain" description="Zn(2)-C6 fungal-type" evidence="6">
    <location>
        <begin position="7"/>
        <end position="39"/>
    </location>
</feature>
<protein>
    <recommendedName>
        <fullName evidence="6">Zn(2)-C6 fungal-type domain-containing protein</fullName>
    </recommendedName>
</protein>
<dbReference type="PANTHER" id="PTHR47338">
    <property type="entry name" value="ZN(II)2CYS6 TRANSCRIPTION FACTOR (EUROFUNG)-RELATED"/>
    <property type="match status" value="1"/>
</dbReference>
<evidence type="ECO:0000313" key="8">
    <source>
        <dbReference type="Proteomes" id="UP000313359"/>
    </source>
</evidence>
<keyword evidence="2" id="KW-0479">Metal-binding</keyword>
<dbReference type="PANTHER" id="PTHR47338:SF29">
    <property type="entry name" value="ZN(2)-C6 FUNGAL-TYPE DOMAIN-CONTAINING PROTEIN"/>
    <property type="match status" value="1"/>
</dbReference>
<dbReference type="PROSITE" id="PS00463">
    <property type="entry name" value="ZN2_CY6_FUNGAL_1"/>
    <property type="match status" value="2"/>
</dbReference>
<comment type="subcellular location">
    <subcellularLocation>
        <location evidence="1">Nucleus</location>
    </subcellularLocation>
</comment>
<dbReference type="Pfam" id="PF00172">
    <property type="entry name" value="Zn_clus"/>
    <property type="match status" value="2"/>
</dbReference>
<dbReference type="PROSITE" id="PS50048">
    <property type="entry name" value="ZN2_CY6_FUNGAL_2"/>
    <property type="match status" value="2"/>
</dbReference>
<organism evidence="7 8">
    <name type="scientific">Lentinus tigrinus ALCF2SS1-6</name>
    <dbReference type="NCBI Taxonomy" id="1328759"/>
    <lineage>
        <taxon>Eukaryota</taxon>
        <taxon>Fungi</taxon>
        <taxon>Dikarya</taxon>
        <taxon>Basidiomycota</taxon>
        <taxon>Agaricomycotina</taxon>
        <taxon>Agaricomycetes</taxon>
        <taxon>Polyporales</taxon>
        <taxon>Polyporaceae</taxon>
        <taxon>Lentinus</taxon>
    </lineage>
</organism>
<keyword evidence="4" id="KW-0804">Transcription</keyword>
<dbReference type="GO" id="GO:0000981">
    <property type="term" value="F:DNA-binding transcription factor activity, RNA polymerase II-specific"/>
    <property type="evidence" value="ECO:0007669"/>
    <property type="project" value="InterPro"/>
</dbReference>
<dbReference type="InterPro" id="IPR050815">
    <property type="entry name" value="TF_fung"/>
</dbReference>
<dbReference type="OrthoDB" id="2017365at2759"/>
<evidence type="ECO:0000313" key="7">
    <source>
        <dbReference type="EMBL" id="RPD66073.1"/>
    </source>
</evidence>
<evidence type="ECO:0000256" key="1">
    <source>
        <dbReference type="ARBA" id="ARBA00004123"/>
    </source>
</evidence>
<dbReference type="CDD" id="cd00067">
    <property type="entry name" value="GAL4"/>
    <property type="match status" value="2"/>
</dbReference>